<gene>
    <name evidence="1" type="ORF">NDU88_004590</name>
</gene>
<comment type="caution">
    <text evidence="1">The sequence shown here is derived from an EMBL/GenBank/DDBJ whole genome shotgun (WGS) entry which is preliminary data.</text>
</comment>
<dbReference type="AlphaFoldDB" id="A0AAV7RJQ3"/>
<accession>A0AAV7RJQ3</accession>
<dbReference type="EMBL" id="JANPWB010000009">
    <property type="protein sequence ID" value="KAJ1151811.1"/>
    <property type="molecule type" value="Genomic_DNA"/>
</dbReference>
<evidence type="ECO:0000313" key="1">
    <source>
        <dbReference type="EMBL" id="KAJ1151811.1"/>
    </source>
</evidence>
<sequence>MTTIVVRTRHILGWDNSVADAVSHFQCKRFRELARHTDLHMTQYQAAVGPGRPNLKMLEYNLLALKTAMIYSSARSVVPSRAACCCGFVPSSVRAGAVKRGVRVAERRVSSGLARGVVPPRAACCRGFVPSSVHAEAVKRGVRVAERRVSGGLSILRLRK</sequence>
<organism evidence="1 2">
    <name type="scientific">Pleurodeles waltl</name>
    <name type="common">Iberian ribbed newt</name>
    <dbReference type="NCBI Taxonomy" id="8319"/>
    <lineage>
        <taxon>Eukaryota</taxon>
        <taxon>Metazoa</taxon>
        <taxon>Chordata</taxon>
        <taxon>Craniata</taxon>
        <taxon>Vertebrata</taxon>
        <taxon>Euteleostomi</taxon>
        <taxon>Amphibia</taxon>
        <taxon>Batrachia</taxon>
        <taxon>Caudata</taxon>
        <taxon>Salamandroidea</taxon>
        <taxon>Salamandridae</taxon>
        <taxon>Pleurodelinae</taxon>
        <taxon>Pleurodeles</taxon>
    </lineage>
</organism>
<protein>
    <submittedName>
        <fullName evidence="1">Uncharacterized protein</fullName>
    </submittedName>
</protein>
<reference evidence="1" key="1">
    <citation type="journal article" date="2022" name="bioRxiv">
        <title>Sequencing and chromosome-scale assembly of the giantPleurodeles waltlgenome.</title>
        <authorList>
            <person name="Brown T."/>
            <person name="Elewa A."/>
            <person name="Iarovenko S."/>
            <person name="Subramanian E."/>
            <person name="Araus A.J."/>
            <person name="Petzold A."/>
            <person name="Susuki M."/>
            <person name="Suzuki K.-i.T."/>
            <person name="Hayashi T."/>
            <person name="Toyoda A."/>
            <person name="Oliveira C."/>
            <person name="Osipova E."/>
            <person name="Leigh N.D."/>
            <person name="Simon A."/>
            <person name="Yun M.H."/>
        </authorList>
    </citation>
    <scope>NUCLEOTIDE SEQUENCE</scope>
    <source>
        <strain evidence="1">20211129_DDA</strain>
        <tissue evidence="1">Liver</tissue>
    </source>
</reference>
<evidence type="ECO:0000313" key="2">
    <source>
        <dbReference type="Proteomes" id="UP001066276"/>
    </source>
</evidence>
<name>A0AAV7RJQ3_PLEWA</name>
<proteinExistence type="predicted"/>
<keyword evidence="2" id="KW-1185">Reference proteome</keyword>
<dbReference type="Proteomes" id="UP001066276">
    <property type="component" value="Chromosome 5"/>
</dbReference>